<reference evidence="5" key="1">
    <citation type="journal article" date="2020" name="Stud. Mycol.">
        <title>101 Dothideomycetes genomes: a test case for predicting lifestyles and emergence of pathogens.</title>
        <authorList>
            <person name="Haridas S."/>
            <person name="Albert R."/>
            <person name="Binder M."/>
            <person name="Bloem J."/>
            <person name="Labutti K."/>
            <person name="Salamov A."/>
            <person name="Andreopoulos B."/>
            <person name="Baker S."/>
            <person name="Barry K."/>
            <person name="Bills G."/>
            <person name="Bluhm B."/>
            <person name="Cannon C."/>
            <person name="Castanera R."/>
            <person name="Culley D."/>
            <person name="Daum C."/>
            <person name="Ezra D."/>
            <person name="Gonzalez J."/>
            <person name="Henrissat B."/>
            <person name="Kuo A."/>
            <person name="Liang C."/>
            <person name="Lipzen A."/>
            <person name="Lutzoni F."/>
            <person name="Magnuson J."/>
            <person name="Mondo S."/>
            <person name="Nolan M."/>
            <person name="Ohm R."/>
            <person name="Pangilinan J."/>
            <person name="Park H.-J."/>
            <person name="Ramirez L."/>
            <person name="Alfaro M."/>
            <person name="Sun H."/>
            <person name="Tritt A."/>
            <person name="Yoshinaga Y."/>
            <person name="Zwiers L.-H."/>
            <person name="Turgeon B."/>
            <person name="Goodwin S."/>
            <person name="Spatafora J."/>
            <person name="Crous P."/>
            <person name="Grigoriev I."/>
        </authorList>
    </citation>
    <scope>NUCLEOTIDE SEQUENCE</scope>
    <source>
        <strain evidence="5">CBS 269.34</strain>
    </source>
</reference>
<evidence type="ECO:0000313" key="5">
    <source>
        <dbReference type="EMBL" id="KAF2495542.1"/>
    </source>
</evidence>
<dbReference type="SUPFAM" id="SSF48403">
    <property type="entry name" value="Ankyrin repeat"/>
    <property type="match status" value="1"/>
</dbReference>
<dbReference type="PANTHER" id="PTHR24173">
    <property type="entry name" value="ANKYRIN REPEAT CONTAINING"/>
    <property type="match status" value="1"/>
</dbReference>
<evidence type="ECO:0000256" key="4">
    <source>
        <dbReference type="SAM" id="MobiDB-lite"/>
    </source>
</evidence>
<protein>
    <submittedName>
        <fullName evidence="5">Ankyrin</fullName>
    </submittedName>
</protein>
<dbReference type="InterPro" id="IPR036770">
    <property type="entry name" value="Ankyrin_rpt-contain_sf"/>
</dbReference>
<dbReference type="PROSITE" id="PS50088">
    <property type="entry name" value="ANK_REPEAT"/>
    <property type="match status" value="2"/>
</dbReference>
<accession>A0A6A6QTT4</accession>
<dbReference type="InterPro" id="IPR002110">
    <property type="entry name" value="Ankyrin_rpt"/>
</dbReference>
<feature type="region of interest" description="Disordered" evidence="4">
    <location>
        <begin position="235"/>
        <end position="285"/>
    </location>
</feature>
<evidence type="ECO:0000256" key="1">
    <source>
        <dbReference type="ARBA" id="ARBA00022737"/>
    </source>
</evidence>
<dbReference type="PROSITE" id="PS50297">
    <property type="entry name" value="ANK_REP_REGION"/>
    <property type="match status" value="2"/>
</dbReference>
<organism evidence="5 6">
    <name type="scientific">Lophium mytilinum</name>
    <dbReference type="NCBI Taxonomy" id="390894"/>
    <lineage>
        <taxon>Eukaryota</taxon>
        <taxon>Fungi</taxon>
        <taxon>Dikarya</taxon>
        <taxon>Ascomycota</taxon>
        <taxon>Pezizomycotina</taxon>
        <taxon>Dothideomycetes</taxon>
        <taxon>Pleosporomycetidae</taxon>
        <taxon>Mytilinidiales</taxon>
        <taxon>Mytilinidiaceae</taxon>
        <taxon>Lophium</taxon>
    </lineage>
</organism>
<name>A0A6A6QTT4_9PEZI</name>
<dbReference type="PANTHER" id="PTHR24173:SF74">
    <property type="entry name" value="ANKYRIN REPEAT DOMAIN-CONTAINING PROTEIN 16"/>
    <property type="match status" value="1"/>
</dbReference>
<evidence type="ECO:0000256" key="3">
    <source>
        <dbReference type="PROSITE-ProRule" id="PRU00023"/>
    </source>
</evidence>
<proteinExistence type="predicted"/>
<dbReference type="OrthoDB" id="823504at2759"/>
<keyword evidence="6" id="KW-1185">Reference proteome</keyword>
<gene>
    <name evidence="5" type="ORF">BU16DRAFT_618326</name>
</gene>
<keyword evidence="2 3" id="KW-0040">ANK repeat</keyword>
<keyword evidence="1" id="KW-0677">Repeat</keyword>
<dbReference type="EMBL" id="MU004189">
    <property type="protein sequence ID" value="KAF2495542.1"/>
    <property type="molecule type" value="Genomic_DNA"/>
</dbReference>
<dbReference type="AlphaFoldDB" id="A0A6A6QTT4"/>
<dbReference type="Gene3D" id="1.25.40.20">
    <property type="entry name" value="Ankyrin repeat-containing domain"/>
    <property type="match status" value="1"/>
</dbReference>
<sequence length="285" mass="31321">MIDVPRRLRRAILLNDLALVKRIVRNNPTFLRNPDFEDKSNTSLHLAAKQGFKEIAEFLISTGHEAEGVSRNGDWDTPLMLAASAGRADVGVLLVERFPECVSWENKEGMDALMLASRTGTLPLLPPLLHTSPTIISHHDASGNTALHHASAAGELKALRMLLTYGANPLAQNAYSWTPVHYSATQAAEVYFKNLVGEFERQRVEIGREKRERERQRMGGVRLVTNEDAMAGMRGGRASLDDGEVLKPPSVEWSPVESRRAMTPTARSEGWFGGNGGRARASSGD</sequence>
<evidence type="ECO:0000313" key="6">
    <source>
        <dbReference type="Proteomes" id="UP000799750"/>
    </source>
</evidence>
<dbReference type="Pfam" id="PF12796">
    <property type="entry name" value="Ank_2"/>
    <property type="match status" value="2"/>
</dbReference>
<evidence type="ECO:0000256" key="2">
    <source>
        <dbReference type="ARBA" id="ARBA00023043"/>
    </source>
</evidence>
<dbReference type="Proteomes" id="UP000799750">
    <property type="component" value="Unassembled WGS sequence"/>
</dbReference>
<feature type="repeat" description="ANK" evidence="3">
    <location>
        <begin position="142"/>
        <end position="174"/>
    </location>
</feature>
<dbReference type="SMART" id="SM00248">
    <property type="entry name" value="ANK"/>
    <property type="match status" value="4"/>
</dbReference>
<feature type="repeat" description="ANK" evidence="3">
    <location>
        <begin position="39"/>
        <end position="71"/>
    </location>
</feature>